<dbReference type="EMBL" id="JADFFM010000002">
    <property type="protein sequence ID" value="MBE9667867.1"/>
    <property type="molecule type" value="Genomic_DNA"/>
</dbReference>
<dbReference type="Gene3D" id="3.40.50.300">
    <property type="entry name" value="P-loop containing nucleotide triphosphate hydrolases"/>
    <property type="match status" value="2"/>
</dbReference>
<evidence type="ECO:0000313" key="10">
    <source>
        <dbReference type="Proteomes" id="UP000632774"/>
    </source>
</evidence>
<keyword evidence="10" id="KW-1185">Reference proteome</keyword>
<keyword evidence="4" id="KW-0410">Iron transport</keyword>
<comment type="caution">
    <text evidence="9">The sequence shown here is derived from an EMBL/GenBank/DDBJ whole genome shotgun (WGS) entry which is preliminary data.</text>
</comment>
<dbReference type="InterPro" id="IPR027417">
    <property type="entry name" value="P-loop_NTPase"/>
</dbReference>
<dbReference type="PANTHER" id="PTHR42771:SF2">
    <property type="entry name" value="IRON(3+)-HYDROXAMATE IMPORT ATP-BINDING PROTEIN FHUC"/>
    <property type="match status" value="1"/>
</dbReference>
<dbReference type="InterPro" id="IPR038729">
    <property type="entry name" value="Rad50/SbcC_AAA"/>
</dbReference>
<dbReference type="PANTHER" id="PTHR42771">
    <property type="entry name" value="IRON(3+)-HYDROXAMATE IMPORT ATP-BINDING PROTEIN FHUC"/>
    <property type="match status" value="1"/>
</dbReference>
<evidence type="ECO:0000256" key="6">
    <source>
        <dbReference type="ARBA" id="ARBA00023065"/>
    </source>
</evidence>
<keyword evidence="7" id="KW-0472">Membrane</keyword>
<evidence type="ECO:0000256" key="3">
    <source>
        <dbReference type="ARBA" id="ARBA00022475"/>
    </source>
</evidence>
<feature type="domain" description="AAA+ ATPase" evidence="8">
    <location>
        <begin position="38"/>
        <end position="220"/>
    </location>
</feature>
<dbReference type="Proteomes" id="UP000632774">
    <property type="component" value="Unassembled WGS sequence"/>
</dbReference>
<dbReference type="SMART" id="SM00382">
    <property type="entry name" value="AAA"/>
    <property type="match status" value="1"/>
</dbReference>
<dbReference type="RefSeq" id="WP_194107305.1">
    <property type="nucleotide sequence ID" value="NZ_JADFFM010000002.1"/>
</dbReference>
<sequence length="252" mass="28561">MISKGELKSIHFNKAGTTPAIYPFNLPFFKTRYELDIHPQVTFLIGENGTGKSTLLEAIAVASGFNPEGGSINFNFGTRESHSDLHRHLATHRGTHKHTDGYFLRSESFFNVATEIERLDTDENGNRLEGAGIIEAYGGVSLHEQSHGESFWAVFMKRFRGNGFYILDEPEAALSPSRQMAMLIRMNELIDKQSQFIIATHSPILIAYPNSLIYEFGKQGVQEKSYKETDLFQTYQDFFKNPDYLVGHLLKE</sequence>
<evidence type="ECO:0000256" key="4">
    <source>
        <dbReference type="ARBA" id="ARBA00022496"/>
    </source>
</evidence>
<organism evidence="9 10">
    <name type="scientific">Mucilaginibacter boryungensis</name>
    <dbReference type="NCBI Taxonomy" id="768480"/>
    <lineage>
        <taxon>Bacteria</taxon>
        <taxon>Pseudomonadati</taxon>
        <taxon>Bacteroidota</taxon>
        <taxon>Sphingobacteriia</taxon>
        <taxon>Sphingobacteriales</taxon>
        <taxon>Sphingobacteriaceae</taxon>
        <taxon>Mucilaginibacter</taxon>
    </lineage>
</organism>
<dbReference type="InterPro" id="IPR003959">
    <property type="entry name" value="ATPase_AAA_core"/>
</dbReference>
<dbReference type="Pfam" id="PF13304">
    <property type="entry name" value="AAA_21"/>
    <property type="match status" value="1"/>
</dbReference>
<evidence type="ECO:0000256" key="7">
    <source>
        <dbReference type="ARBA" id="ARBA00023136"/>
    </source>
</evidence>
<dbReference type="InterPro" id="IPR051535">
    <property type="entry name" value="Siderophore_ABC-ATPase"/>
</dbReference>
<dbReference type="InterPro" id="IPR003593">
    <property type="entry name" value="AAA+_ATPase"/>
</dbReference>
<reference evidence="9 10" key="1">
    <citation type="submission" date="2020-10" db="EMBL/GenBank/DDBJ databases">
        <title>Mucilaginibacter mali sp. nov., isolated from rhizosphere soil of apple orchard.</title>
        <authorList>
            <person name="Lee J.-S."/>
            <person name="Kim H.S."/>
            <person name="Kim J.-S."/>
        </authorList>
    </citation>
    <scope>NUCLEOTIDE SEQUENCE [LARGE SCALE GENOMIC DNA]</scope>
    <source>
        <strain evidence="9 10">KCTC 23157</strain>
    </source>
</reference>
<keyword evidence="2" id="KW-0813">Transport</keyword>
<proteinExistence type="predicted"/>
<keyword evidence="5" id="KW-0408">Iron</keyword>
<evidence type="ECO:0000256" key="5">
    <source>
        <dbReference type="ARBA" id="ARBA00023004"/>
    </source>
</evidence>
<comment type="subcellular location">
    <subcellularLocation>
        <location evidence="1">Cell membrane</location>
        <topology evidence="1">Peripheral membrane protein</topology>
    </subcellularLocation>
</comment>
<protein>
    <submittedName>
        <fullName evidence="9">AAA family ATPase</fullName>
    </submittedName>
</protein>
<evidence type="ECO:0000259" key="8">
    <source>
        <dbReference type="SMART" id="SM00382"/>
    </source>
</evidence>
<evidence type="ECO:0000256" key="2">
    <source>
        <dbReference type="ARBA" id="ARBA00022448"/>
    </source>
</evidence>
<evidence type="ECO:0000256" key="1">
    <source>
        <dbReference type="ARBA" id="ARBA00004202"/>
    </source>
</evidence>
<dbReference type="SUPFAM" id="SSF52540">
    <property type="entry name" value="P-loop containing nucleoside triphosphate hydrolases"/>
    <property type="match status" value="1"/>
</dbReference>
<evidence type="ECO:0000313" key="9">
    <source>
        <dbReference type="EMBL" id="MBE9667867.1"/>
    </source>
</evidence>
<keyword evidence="3" id="KW-1003">Cell membrane</keyword>
<accession>A0ABR9XKY1</accession>
<gene>
    <name evidence="9" type="ORF">IRJ18_15950</name>
</gene>
<dbReference type="Pfam" id="PF13476">
    <property type="entry name" value="AAA_23"/>
    <property type="match status" value="1"/>
</dbReference>
<name>A0ABR9XKY1_9SPHI</name>
<keyword evidence="6" id="KW-0406">Ion transport</keyword>